<accession>A0ABM1XYL6</accession>
<reference evidence="2" key="1">
    <citation type="journal article" date="2015" name="Proc. Natl. Acad. Sci. U.S.A.">
        <title>Genome sequence of the Asian Tiger mosquito, Aedes albopictus, reveals insights into its biology, genetics, and evolution.</title>
        <authorList>
            <person name="Chen X.G."/>
            <person name="Jiang X."/>
            <person name="Gu J."/>
            <person name="Xu M."/>
            <person name="Wu Y."/>
            <person name="Deng Y."/>
            <person name="Zhang C."/>
            <person name="Bonizzoni M."/>
            <person name="Dermauw W."/>
            <person name="Vontas J."/>
            <person name="Armbruster P."/>
            <person name="Huang X."/>
            <person name="Yang Y."/>
            <person name="Zhang H."/>
            <person name="He W."/>
            <person name="Peng H."/>
            <person name="Liu Y."/>
            <person name="Wu K."/>
            <person name="Chen J."/>
            <person name="Lirakis M."/>
            <person name="Topalis P."/>
            <person name="Van Leeuwen T."/>
            <person name="Hall A.B."/>
            <person name="Jiang X."/>
            <person name="Thorpe C."/>
            <person name="Mueller R.L."/>
            <person name="Sun C."/>
            <person name="Waterhouse R.M."/>
            <person name="Yan G."/>
            <person name="Tu Z.J."/>
            <person name="Fang X."/>
            <person name="James A.A."/>
        </authorList>
    </citation>
    <scope>NUCLEOTIDE SEQUENCE [LARGE SCALE GENOMIC DNA]</scope>
    <source>
        <strain evidence="2">Foshan</strain>
    </source>
</reference>
<dbReference type="EnsemblMetazoa" id="AALFPA23_004040.R4791">
    <property type="protein sequence ID" value="AALFPA23_004040.P4791"/>
    <property type="gene ID" value="AALFPA23_004040"/>
</dbReference>
<keyword evidence="2" id="KW-1185">Reference proteome</keyword>
<dbReference type="RefSeq" id="XP_062706046.1">
    <property type="nucleotide sequence ID" value="XM_062850062.1"/>
</dbReference>
<organism evidence="1 2">
    <name type="scientific">Aedes albopictus</name>
    <name type="common">Asian tiger mosquito</name>
    <name type="synonym">Stegomyia albopicta</name>
    <dbReference type="NCBI Taxonomy" id="7160"/>
    <lineage>
        <taxon>Eukaryota</taxon>
        <taxon>Metazoa</taxon>
        <taxon>Ecdysozoa</taxon>
        <taxon>Arthropoda</taxon>
        <taxon>Hexapoda</taxon>
        <taxon>Insecta</taxon>
        <taxon>Pterygota</taxon>
        <taxon>Neoptera</taxon>
        <taxon>Endopterygota</taxon>
        <taxon>Diptera</taxon>
        <taxon>Nematocera</taxon>
        <taxon>Culicoidea</taxon>
        <taxon>Culicidae</taxon>
        <taxon>Culicinae</taxon>
        <taxon>Aedini</taxon>
        <taxon>Aedes</taxon>
        <taxon>Stegomyia</taxon>
    </lineage>
</organism>
<evidence type="ECO:0000313" key="2">
    <source>
        <dbReference type="Proteomes" id="UP000069940"/>
    </source>
</evidence>
<proteinExistence type="predicted"/>
<name>A0ABM1XYL6_AEDAL</name>
<evidence type="ECO:0008006" key="3">
    <source>
        <dbReference type="Google" id="ProtNLM"/>
    </source>
</evidence>
<reference evidence="1" key="2">
    <citation type="submission" date="2025-05" db="UniProtKB">
        <authorList>
            <consortium name="EnsemblMetazoa"/>
        </authorList>
    </citation>
    <scope>IDENTIFICATION</scope>
    <source>
        <strain evidence="1">Foshan</strain>
    </source>
</reference>
<sequence>MENFEKWNKLVKSGSYNRSLKKYVAITSPDSEENVCQLGISEPTGSTSMLCMPIEPLADCQRDTNNLAPFEDHDGELSEIDDVDFTAQEDDYYSLDGNSSDFEASHDTVEEDLAGFLQKWSLDHNIPHSALKPLLVRLSQYDRTLPEDPRRLLETPRNLANVVQIQGGQYWHHGLENCLRFAFGNLAEPRNISININIDGLPLFKNGTDQVWPILFNVHEEERLKPMIIGIFYGKSKPKRVEEYLEPFVAEAIPILNSGIVINEHKLQVKIRSFICDSPARAFIKGTANFNAFHGCLKCTVVGERQNDLHTNVFPTTAAPKRTDLEFRNKAYGAHHQVYKVLENGKSKKVYVETPLLRLPLDIVEDVIVSDSLHLLHLGITKKLLSIYKDGQIHHKKWSPDTVIAIDKILNTIKLPVEIHRQVRGLHYLSHWKASECGSFLNYIGIAILSEFIDKAQFENFTNLFCAVTICSNDCYKTYLPVAQLLFEDFVEKYAKHFKSVTSNQHNLVHVVDEVRRFGALHTISSYPFENHLFQIKNLVRSGRLPLNQIINRIAEKQRQGHDDQMDKCYPMLKYPCKDNNSIYLCIVLKEGLTLSNDFPNKWFLSSTKTVHAMVYASKDGIHGQKLKHVETHFKTPFQSMNLNVFRSKHDHIFESLRLHSLNDVFCKLVAISVPGKTVFIPLHHTLSAYKKQ</sequence>
<dbReference type="Proteomes" id="UP000069940">
    <property type="component" value="Unassembled WGS sequence"/>
</dbReference>
<dbReference type="GeneID" id="134287667"/>
<evidence type="ECO:0000313" key="1">
    <source>
        <dbReference type="EnsemblMetazoa" id="AALFPA23_004040.P4791"/>
    </source>
</evidence>
<dbReference type="PANTHER" id="PTHR33053">
    <property type="entry name" value="PROTEIN, PUTATIVE-RELATED"/>
    <property type="match status" value="1"/>
</dbReference>
<dbReference type="PANTHER" id="PTHR33053:SF9">
    <property type="entry name" value="AGAP000105-PA"/>
    <property type="match status" value="1"/>
</dbReference>
<protein>
    <recommendedName>
        <fullName evidence="3">Transposase domain-containing protein</fullName>
    </recommendedName>
</protein>